<keyword evidence="2" id="KW-1185">Reference proteome</keyword>
<proteinExistence type="predicted"/>
<dbReference type="AlphaFoldDB" id="A0A8X7BYR5"/>
<feature type="non-terminal residue" evidence="1">
    <location>
        <position position="48"/>
    </location>
</feature>
<reference evidence="1" key="1">
    <citation type="submission" date="2020-08" db="EMBL/GenBank/DDBJ databases">
        <title>Multicomponent nature underlies the extraordinary mechanical properties of spider dragline silk.</title>
        <authorList>
            <person name="Kono N."/>
            <person name="Nakamura H."/>
            <person name="Mori M."/>
            <person name="Yoshida Y."/>
            <person name="Ohtoshi R."/>
            <person name="Malay A.D."/>
            <person name="Moran D.A.P."/>
            <person name="Tomita M."/>
            <person name="Numata K."/>
            <person name="Arakawa K."/>
        </authorList>
    </citation>
    <scope>NUCLEOTIDE SEQUENCE</scope>
</reference>
<evidence type="ECO:0000313" key="1">
    <source>
        <dbReference type="EMBL" id="GFY46759.1"/>
    </source>
</evidence>
<protein>
    <submittedName>
        <fullName evidence="1">Uncharacterized protein</fullName>
    </submittedName>
</protein>
<dbReference type="Proteomes" id="UP000886998">
    <property type="component" value="Unassembled WGS sequence"/>
</dbReference>
<sequence length="48" mass="5786">MYQFTFVVQMIEDYLSGVETQNILGQDRQKGFDDWQRKSTRNFKQDHG</sequence>
<dbReference type="EMBL" id="BMAV01005587">
    <property type="protein sequence ID" value="GFY46759.1"/>
    <property type="molecule type" value="Genomic_DNA"/>
</dbReference>
<name>A0A8X7BYR5_9ARAC</name>
<comment type="caution">
    <text evidence="1">The sequence shown here is derived from an EMBL/GenBank/DDBJ whole genome shotgun (WGS) entry which is preliminary data.</text>
</comment>
<gene>
    <name evidence="1" type="ORF">TNIN_196181</name>
</gene>
<accession>A0A8X7BYR5</accession>
<organism evidence="1 2">
    <name type="scientific">Trichonephila inaurata madagascariensis</name>
    <dbReference type="NCBI Taxonomy" id="2747483"/>
    <lineage>
        <taxon>Eukaryota</taxon>
        <taxon>Metazoa</taxon>
        <taxon>Ecdysozoa</taxon>
        <taxon>Arthropoda</taxon>
        <taxon>Chelicerata</taxon>
        <taxon>Arachnida</taxon>
        <taxon>Araneae</taxon>
        <taxon>Araneomorphae</taxon>
        <taxon>Entelegynae</taxon>
        <taxon>Araneoidea</taxon>
        <taxon>Nephilidae</taxon>
        <taxon>Trichonephila</taxon>
        <taxon>Trichonephila inaurata</taxon>
    </lineage>
</organism>
<evidence type="ECO:0000313" key="2">
    <source>
        <dbReference type="Proteomes" id="UP000886998"/>
    </source>
</evidence>